<gene>
    <name evidence="6" type="ORF">V6256_14755</name>
</gene>
<dbReference type="PROSITE" id="PS50850">
    <property type="entry name" value="MFS"/>
    <property type="match status" value="1"/>
</dbReference>
<keyword evidence="3 4" id="KW-0472">Membrane</keyword>
<dbReference type="EMBL" id="JBAKAZ010000103">
    <property type="protein sequence ID" value="MEL0630862.1"/>
    <property type="molecule type" value="Genomic_DNA"/>
</dbReference>
<feature type="transmembrane region" description="Helical" evidence="4">
    <location>
        <begin position="12"/>
        <end position="37"/>
    </location>
</feature>
<keyword evidence="2 4" id="KW-1133">Transmembrane helix</keyword>
<evidence type="ECO:0000256" key="4">
    <source>
        <dbReference type="SAM" id="Phobius"/>
    </source>
</evidence>
<keyword evidence="1 4" id="KW-0812">Transmembrane</keyword>
<evidence type="ECO:0000256" key="1">
    <source>
        <dbReference type="ARBA" id="ARBA00022692"/>
    </source>
</evidence>
<name>A0ABU9GU82_9GAMM</name>
<proteinExistence type="predicted"/>
<evidence type="ECO:0000256" key="3">
    <source>
        <dbReference type="ARBA" id="ARBA00023136"/>
    </source>
</evidence>
<accession>A0ABU9GU82</accession>
<evidence type="ECO:0000313" key="6">
    <source>
        <dbReference type="EMBL" id="MEL0630862.1"/>
    </source>
</evidence>
<sequence>MINKILSLSTVVAIIGIALLNYYVSLFLLGIGWNCVYMVGTAQYTKAIKPEEKGKAQGISEVIIALASIIAVISGGLLIHWFDWQQINQCVLLVLVCVILVNLWFKK</sequence>
<dbReference type="RefSeq" id="WP_341599037.1">
    <property type="nucleotide sequence ID" value="NZ_JBAKAZ010000103.1"/>
</dbReference>
<comment type="caution">
    <text evidence="6">The sequence shown here is derived from an EMBL/GenBank/DDBJ whole genome shotgun (WGS) entry which is preliminary data.</text>
</comment>
<organism evidence="6 7">
    <name type="scientific">Psychromonas aquatilis</name>
    <dbReference type="NCBI Taxonomy" id="2005072"/>
    <lineage>
        <taxon>Bacteria</taxon>
        <taxon>Pseudomonadati</taxon>
        <taxon>Pseudomonadota</taxon>
        <taxon>Gammaproteobacteria</taxon>
        <taxon>Alteromonadales</taxon>
        <taxon>Psychromonadaceae</taxon>
        <taxon>Psychromonas</taxon>
    </lineage>
</organism>
<dbReference type="PANTHER" id="PTHR23534">
    <property type="entry name" value="MFS PERMEASE"/>
    <property type="match status" value="1"/>
</dbReference>
<reference evidence="6 7" key="1">
    <citation type="submission" date="2024-02" db="EMBL/GenBank/DDBJ databases">
        <title>Bacteria isolated from the canopy kelp, Nereocystis luetkeana.</title>
        <authorList>
            <person name="Pfister C.A."/>
            <person name="Younker I.T."/>
            <person name="Light S.H."/>
        </authorList>
    </citation>
    <scope>NUCLEOTIDE SEQUENCE [LARGE SCALE GENOMIC DNA]</scope>
    <source>
        <strain evidence="6 7">TI.1.05</strain>
    </source>
</reference>
<dbReference type="InterPro" id="IPR011701">
    <property type="entry name" value="MFS"/>
</dbReference>
<keyword evidence="7" id="KW-1185">Reference proteome</keyword>
<feature type="transmembrane region" description="Helical" evidence="4">
    <location>
        <begin position="58"/>
        <end position="80"/>
    </location>
</feature>
<dbReference type="Gene3D" id="1.20.1250.20">
    <property type="entry name" value="MFS general substrate transporter like domains"/>
    <property type="match status" value="1"/>
</dbReference>
<dbReference type="SUPFAM" id="SSF103473">
    <property type="entry name" value="MFS general substrate transporter"/>
    <property type="match status" value="1"/>
</dbReference>
<evidence type="ECO:0000313" key="7">
    <source>
        <dbReference type="Proteomes" id="UP001369082"/>
    </source>
</evidence>
<dbReference type="InterPro" id="IPR020846">
    <property type="entry name" value="MFS_dom"/>
</dbReference>
<dbReference type="Proteomes" id="UP001369082">
    <property type="component" value="Unassembled WGS sequence"/>
</dbReference>
<evidence type="ECO:0000256" key="2">
    <source>
        <dbReference type="ARBA" id="ARBA00022989"/>
    </source>
</evidence>
<evidence type="ECO:0000259" key="5">
    <source>
        <dbReference type="PROSITE" id="PS50850"/>
    </source>
</evidence>
<feature type="domain" description="Major facilitator superfamily (MFS) profile" evidence="5">
    <location>
        <begin position="1"/>
        <end position="107"/>
    </location>
</feature>
<protein>
    <submittedName>
        <fullName evidence="6">MFS transporter</fullName>
    </submittedName>
</protein>
<dbReference type="Pfam" id="PF07690">
    <property type="entry name" value="MFS_1"/>
    <property type="match status" value="1"/>
</dbReference>
<dbReference type="InterPro" id="IPR036259">
    <property type="entry name" value="MFS_trans_sf"/>
</dbReference>
<dbReference type="PANTHER" id="PTHR23534:SF1">
    <property type="entry name" value="MAJOR FACILITATOR SUPERFAMILY PROTEIN"/>
    <property type="match status" value="1"/>
</dbReference>
<feature type="transmembrane region" description="Helical" evidence="4">
    <location>
        <begin position="86"/>
        <end position="105"/>
    </location>
</feature>